<comment type="caution">
    <text evidence="1">The sequence shown here is derived from an EMBL/GenBank/DDBJ whole genome shotgun (WGS) entry which is preliminary data.</text>
</comment>
<protein>
    <recommendedName>
        <fullName evidence="3">Glycosyltransferase family 4 protein</fullName>
    </recommendedName>
</protein>
<dbReference type="Pfam" id="PF13692">
    <property type="entry name" value="Glyco_trans_1_4"/>
    <property type="match status" value="1"/>
</dbReference>
<reference evidence="1" key="1">
    <citation type="journal article" date="2023" name="Antonie Van Leeuwenhoek">
        <title>Mesoterricola silvestris gen. nov., sp. nov., Mesoterricola sediminis sp. nov., Geothrix oryzae sp. nov., Geothrix edaphica sp. nov., Geothrix rubra sp. nov., and Geothrix limicola sp. nov., six novel members of Acidobacteriota isolated from soils.</title>
        <authorList>
            <person name="Itoh H."/>
            <person name="Sugisawa Y."/>
            <person name="Mise K."/>
            <person name="Xu Z."/>
            <person name="Kuniyasu M."/>
            <person name="Ushijima N."/>
            <person name="Kawano K."/>
            <person name="Kobayashi E."/>
            <person name="Shiratori Y."/>
            <person name="Masuda Y."/>
            <person name="Senoo K."/>
        </authorList>
    </citation>
    <scope>NUCLEOTIDE SEQUENCE</scope>
    <source>
        <strain evidence="1">Red802</strain>
    </source>
</reference>
<proteinExistence type="predicted"/>
<evidence type="ECO:0000313" key="1">
    <source>
        <dbReference type="EMBL" id="GLH66288.1"/>
    </source>
</evidence>
<organism evidence="1 2">
    <name type="scientific">Geothrix edaphica</name>
    <dbReference type="NCBI Taxonomy" id="2927976"/>
    <lineage>
        <taxon>Bacteria</taxon>
        <taxon>Pseudomonadati</taxon>
        <taxon>Acidobacteriota</taxon>
        <taxon>Holophagae</taxon>
        <taxon>Holophagales</taxon>
        <taxon>Holophagaceae</taxon>
        <taxon>Geothrix</taxon>
    </lineage>
</organism>
<dbReference type="Gene3D" id="3.40.50.2000">
    <property type="entry name" value="Glycogen Phosphorylase B"/>
    <property type="match status" value="1"/>
</dbReference>
<gene>
    <name evidence="1" type="ORF">GETHED_06520</name>
</gene>
<accession>A0ABQ5PVA8</accession>
<sequence>MDLLYVSRLCSESRLAVLLREQPVKPAQQEQKFHGLLARGLAATNGPVTALSLLPHRPGTRGLPTQEDESEGGLDYRYLSLRMLPGISHAVVFLWSLATTLRWRFSRRAGPCFVLCDVLDLSISAGAWVAAAMTRTPTLAIVTDVPDILHDYIGGGDSTFRRLLIRAYRALATGLTERYDAYLVLTEAMNPVVNPRRRPHVVIEGMVDPAMAATDNTLPGKRPEGVILYAGALYAKYGVRTLIDAFQRLPEPDARLWLYGSGELEAQIRDAQARDPRITFWGVRPNAEVVVAEVEATLLVNPRPSTEAFTRFSFPSKNMEYMASGTPVLTTPLPGMPPEYLDHVFTFDAEHEEGMARTLASLLAQPREALHARGLGAKAFVLSCKTSHHQARRVSALLQAVVRGG</sequence>
<dbReference type="EMBL" id="BSDC01000001">
    <property type="protein sequence ID" value="GLH66288.1"/>
    <property type="molecule type" value="Genomic_DNA"/>
</dbReference>
<evidence type="ECO:0008006" key="3">
    <source>
        <dbReference type="Google" id="ProtNLM"/>
    </source>
</evidence>
<keyword evidence="2" id="KW-1185">Reference proteome</keyword>
<dbReference type="CDD" id="cd03801">
    <property type="entry name" value="GT4_PimA-like"/>
    <property type="match status" value="1"/>
</dbReference>
<dbReference type="PANTHER" id="PTHR12526:SF637">
    <property type="entry name" value="GLYCOSYLTRANSFERASE EPSF-RELATED"/>
    <property type="match status" value="1"/>
</dbReference>
<dbReference type="PANTHER" id="PTHR12526">
    <property type="entry name" value="GLYCOSYLTRANSFERASE"/>
    <property type="match status" value="1"/>
</dbReference>
<dbReference type="Proteomes" id="UP001165044">
    <property type="component" value="Unassembled WGS sequence"/>
</dbReference>
<evidence type="ECO:0000313" key="2">
    <source>
        <dbReference type="Proteomes" id="UP001165044"/>
    </source>
</evidence>
<name>A0ABQ5PVA8_9BACT</name>
<dbReference type="RefSeq" id="WP_285606365.1">
    <property type="nucleotide sequence ID" value="NZ_BSDC01000001.1"/>
</dbReference>
<dbReference type="SUPFAM" id="SSF53756">
    <property type="entry name" value="UDP-Glycosyltransferase/glycogen phosphorylase"/>
    <property type="match status" value="1"/>
</dbReference>